<feature type="domain" description="YAG7-like dimerisation" evidence="2">
    <location>
        <begin position="171"/>
        <end position="253"/>
    </location>
</feature>
<dbReference type="OMA" id="EEAWVDD"/>
<dbReference type="Proteomes" id="UP000001056">
    <property type="component" value="Unassembled WGS sequence"/>
</dbReference>
<evidence type="ECO:0000256" key="1">
    <source>
        <dbReference type="SAM" id="MobiDB-lite"/>
    </source>
</evidence>
<gene>
    <name evidence="3" type="ORF">CHGG_08104</name>
</gene>
<keyword evidence="4" id="KW-1185">Reference proteome</keyword>
<name>Q2GVA0_CHAGB</name>
<proteinExistence type="predicted"/>
<dbReference type="InterPro" id="IPR058602">
    <property type="entry name" value="YAG7_dimerisation_dom"/>
</dbReference>
<feature type="compositionally biased region" description="Basic and acidic residues" evidence="1">
    <location>
        <begin position="421"/>
        <end position="437"/>
    </location>
</feature>
<evidence type="ECO:0000259" key="2">
    <source>
        <dbReference type="Pfam" id="PF26434"/>
    </source>
</evidence>
<dbReference type="OrthoDB" id="5399559at2759"/>
<dbReference type="RefSeq" id="XP_001225760.1">
    <property type="nucleotide sequence ID" value="XM_001225759.1"/>
</dbReference>
<dbReference type="Pfam" id="PF26434">
    <property type="entry name" value="YAG7_C"/>
    <property type="match status" value="1"/>
</dbReference>
<feature type="region of interest" description="Disordered" evidence="1">
    <location>
        <begin position="1"/>
        <end position="47"/>
    </location>
</feature>
<organism evidence="3 4">
    <name type="scientific">Chaetomium globosum (strain ATCC 6205 / CBS 148.51 / DSM 1962 / NBRC 6347 / NRRL 1970)</name>
    <name type="common">Soil fungus</name>
    <dbReference type="NCBI Taxonomy" id="306901"/>
    <lineage>
        <taxon>Eukaryota</taxon>
        <taxon>Fungi</taxon>
        <taxon>Dikarya</taxon>
        <taxon>Ascomycota</taxon>
        <taxon>Pezizomycotina</taxon>
        <taxon>Sordariomycetes</taxon>
        <taxon>Sordariomycetidae</taxon>
        <taxon>Sordariales</taxon>
        <taxon>Chaetomiaceae</taxon>
        <taxon>Chaetomium</taxon>
    </lineage>
</organism>
<dbReference type="EMBL" id="CH408033">
    <property type="protein sequence ID" value="EAQ86851.1"/>
    <property type="molecule type" value="Genomic_DNA"/>
</dbReference>
<dbReference type="eggNOG" id="ENOG502S59W">
    <property type="taxonomic scope" value="Eukaryota"/>
</dbReference>
<dbReference type="HOGENOM" id="CLU_031644_0_0_1"/>
<dbReference type="GeneID" id="4393474"/>
<dbReference type="STRING" id="306901.Q2GVA0"/>
<feature type="compositionally biased region" description="Low complexity" evidence="1">
    <location>
        <begin position="308"/>
        <end position="335"/>
    </location>
</feature>
<feature type="region of interest" description="Disordered" evidence="1">
    <location>
        <begin position="306"/>
        <end position="459"/>
    </location>
</feature>
<reference evidence="4" key="1">
    <citation type="journal article" date="2015" name="Genome Announc.">
        <title>Draft genome sequence of the cellulolytic fungus Chaetomium globosum.</title>
        <authorList>
            <person name="Cuomo C.A."/>
            <person name="Untereiner W.A."/>
            <person name="Ma L.-J."/>
            <person name="Grabherr M."/>
            <person name="Birren B.W."/>
        </authorList>
    </citation>
    <scope>NUCLEOTIDE SEQUENCE [LARGE SCALE GENOMIC DNA]</scope>
    <source>
        <strain evidence="4">ATCC 6205 / CBS 148.51 / DSM 1962 / NBRC 6347 / NRRL 1970</strain>
    </source>
</reference>
<feature type="compositionally biased region" description="Polar residues" evidence="1">
    <location>
        <begin position="339"/>
        <end position="351"/>
    </location>
</feature>
<feature type="region of interest" description="Disordered" evidence="1">
    <location>
        <begin position="262"/>
        <end position="287"/>
    </location>
</feature>
<dbReference type="VEuPathDB" id="FungiDB:CHGG_08104"/>
<dbReference type="AlphaFoldDB" id="Q2GVA0"/>
<evidence type="ECO:0000313" key="3">
    <source>
        <dbReference type="EMBL" id="EAQ86851.1"/>
    </source>
</evidence>
<protein>
    <recommendedName>
        <fullName evidence="2">YAG7-like dimerisation domain-containing protein</fullName>
    </recommendedName>
</protein>
<dbReference type="InParanoid" id="Q2GVA0"/>
<accession>Q2GVA0</accession>
<feature type="compositionally biased region" description="Basic and acidic residues" evidence="1">
    <location>
        <begin position="353"/>
        <end position="362"/>
    </location>
</feature>
<evidence type="ECO:0000313" key="4">
    <source>
        <dbReference type="Proteomes" id="UP000001056"/>
    </source>
</evidence>
<sequence length="459" mass="48382">MAASDIQNPPAPTESKSARKKKAKAERTESPAPVVSTPEVAGSIAASEAQNDSDNAYIRDLQKSIRNVTKKITNTAKVDAIIAEHSNKSLDELITLKIINADQKAAHLKKPTLQAQLFQFEEQLAQHKKIDQEHRARLAEQEKALTEKFEKTKADTIAELTAKAEADANATLRANLLTLSQFLRLAAARRTEDADSTSDESMALEGVLLHIYSGDENAVATMLKLVQGADEQTRSTSGDALQTTFAQVKKAAIALAAPYTQSETAQQSADPEAAVESKQEPETDPTVANAGLTEVDEGSATALTNGHAADASSSSAAPSAPPSNAEVADEAANAAGESQWDTGNELSTSQEWVDVKISREASETETGPAATSAAPSQSWADDHPETEAAPATPADDGFQSVPGRNRGQREGGGNHRGRGGYRGEGRGRGGYRGEGRGRGRGGPRGGMPQRARRGGSIEA</sequence>